<reference evidence="4 5" key="1">
    <citation type="submission" date="2019-03" db="EMBL/GenBank/DDBJ databases">
        <title>Muricauda SCR12 sp.nov, a marine bacterium isolated from Pacific Ocean:the Okinawa trough.</title>
        <authorList>
            <person name="Liu L."/>
        </authorList>
    </citation>
    <scope>NUCLEOTIDE SEQUENCE [LARGE SCALE GENOMIC DNA]</scope>
    <source>
        <strain evidence="4 5">SCR12</strain>
    </source>
</reference>
<dbReference type="OrthoDB" id="708305at2"/>
<keyword evidence="5" id="KW-1185">Reference proteome</keyword>
<dbReference type="InterPro" id="IPR014756">
    <property type="entry name" value="Ig_E-set"/>
</dbReference>
<dbReference type="Pfam" id="PF02368">
    <property type="entry name" value="Big_2"/>
    <property type="match status" value="1"/>
</dbReference>
<dbReference type="InterPro" id="IPR002909">
    <property type="entry name" value="IPT_dom"/>
</dbReference>
<evidence type="ECO:0000313" key="4">
    <source>
        <dbReference type="EMBL" id="THV61145.1"/>
    </source>
</evidence>
<dbReference type="AlphaFoldDB" id="A0A4S8RV76"/>
<dbReference type="CDD" id="cd00603">
    <property type="entry name" value="IPT_PCSR"/>
    <property type="match status" value="1"/>
</dbReference>
<dbReference type="SUPFAM" id="SSF63825">
    <property type="entry name" value="YWTD domain"/>
    <property type="match status" value="1"/>
</dbReference>
<feature type="chain" id="PRO_5020310420" description="BIG2 domain-containing protein" evidence="1">
    <location>
        <begin position="24"/>
        <end position="507"/>
    </location>
</feature>
<accession>A0A4S8RV76</accession>
<feature type="signal peptide" evidence="1">
    <location>
        <begin position="1"/>
        <end position="23"/>
    </location>
</feature>
<dbReference type="SUPFAM" id="SSF81296">
    <property type="entry name" value="E set domains"/>
    <property type="match status" value="1"/>
</dbReference>
<evidence type="ECO:0000256" key="1">
    <source>
        <dbReference type="SAM" id="SignalP"/>
    </source>
</evidence>
<dbReference type="RefSeq" id="WP_136564932.1">
    <property type="nucleotide sequence ID" value="NZ_SNTZ01000001.1"/>
</dbReference>
<dbReference type="InterPro" id="IPR008964">
    <property type="entry name" value="Invasin/intimin_cell_adhesion"/>
</dbReference>
<dbReference type="PROSITE" id="PS51257">
    <property type="entry name" value="PROKAR_LIPOPROTEIN"/>
    <property type="match status" value="1"/>
</dbReference>
<name>A0A4S8RV76_9FLAO</name>
<protein>
    <recommendedName>
        <fullName evidence="6">BIG2 domain-containing protein</fullName>
    </recommendedName>
</protein>
<dbReference type="Gene3D" id="2.60.40.1080">
    <property type="match status" value="1"/>
</dbReference>
<gene>
    <name evidence="4" type="ORF">EZV76_02115</name>
</gene>
<comment type="caution">
    <text evidence="4">The sequence shown here is derived from an EMBL/GenBank/DDBJ whole genome shotgun (WGS) entry which is preliminary data.</text>
</comment>
<organism evidence="4 5">
    <name type="scientific">Flagellimonas alvinocaridis</name>
    <dbReference type="NCBI Taxonomy" id="2530200"/>
    <lineage>
        <taxon>Bacteria</taxon>
        <taxon>Pseudomonadati</taxon>
        <taxon>Bacteroidota</taxon>
        <taxon>Flavobacteriia</taxon>
        <taxon>Flavobacteriales</taxon>
        <taxon>Flavobacteriaceae</taxon>
        <taxon>Flagellimonas</taxon>
    </lineage>
</organism>
<evidence type="ECO:0000259" key="3">
    <source>
        <dbReference type="SMART" id="SM00635"/>
    </source>
</evidence>
<dbReference type="Proteomes" id="UP000310406">
    <property type="component" value="Unassembled WGS sequence"/>
</dbReference>
<evidence type="ECO:0000313" key="5">
    <source>
        <dbReference type="Proteomes" id="UP000310406"/>
    </source>
</evidence>
<dbReference type="InterPro" id="IPR013783">
    <property type="entry name" value="Ig-like_fold"/>
</dbReference>
<dbReference type="EMBL" id="SNTZ01000001">
    <property type="protein sequence ID" value="THV61145.1"/>
    <property type="molecule type" value="Genomic_DNA"/>
</dbReference>
<keyword evidence="1" id="KW-0732">Signal</keyword>
<dbReference type="Gene3D" id="2.60.40.10">
    <property type="entry name" value="Immunoglobulins"/>
    <property type="match status" value="1"/>
</dbReference>
<proteinExistence type="predicted"/>
<feature type="domain" description="IPT/TIG" evidence="2">
    <location>
        <begin position="34"/>
        <end position="114"/>
    </location>
</feature>
<evidence type="ECO:0000259" key="2">
    <source>
        <dbReference type="SMART" id="SM00429"/>
    </source>
</evidence>
<dbReference type="Pfam" id="PF01833">
    <property type="entry name" value="TIG"/>
    <property type="match status" value="1"/>
</dbReference>
<feature type="domain" description="BIG2" evidence="3">
    <location>
        <begin position="117"/>
        <end position="193"/>
    </location>
</feature>
<dbReference type="SMART" id="SM00635">
    <property type="entry name" value="BID_2"/>
    <property type="match status" value="1"/>
</dbReference>
<dbReference type="SUPFAM" id="SSF49373">
    <property type="entry name" value="Invasin/intimin cell-adhesion fragments"/>
    <property type="match status" value="1"/>
</dbReference>
<evidence type="ECO:0008006" key="6">
    <source>
        <dbReference type="Google" id="ProtNLM"/>
    </source>
</evidence>
<dbReference type="SMART" id="SM00429">
    <property type="entry name" value="IPT"/>
    <property type="match status" value="1"/>
</dbReference>
<sequence>MRKIILGTSFVLSFCLVIFSCTKDENPDPSEQQGPKISSFSPLSGPVGTNVFITGKNFDPKAANNVVKIGETKATVTSANATEIFITVPEGATTGKISISVNGNTDTGGTFTVTQQESTALSLDKETLELRTLEEGIIAATVTGAGAEDQITWGSDDENVAIVDAEGRVTATGAGTTTITATVDNASASAILTVNPGIFVGGYTEKNNGEYGVATVWQNGFSQEISQISSYDTYIAIEGPNLYATHVEYGEGTRPIKVYKNNTLFETIGSPEENNKAPKGIQVIDGQIHICGLEVTNGTQYAKYWVNGEETLLSEEGQPASAQGAYVKDGHIYIAGRVYTNTHNALYWVDGNTYDLTENVSSNTYDIFVDDNNDVYVAGHMGSEATIWKNTDVLYDLGDGINSTATKSVVVHDNKVYATGVDWTSNMSKFWIDGQLVHEWQAGGGAGYSDISVHEDKVYVAGCKYDQNMNRHNATVWIYDLNGQLLEELDYSAVSTDSSYATSIIVK</sequence>
<dbReference type="InterPro" id="IPR003343">
    <property type="entry name" value="Big_2"/>
</dbReference>